<feature type="transmembrane region" description="Helical" evidence="6">
    <location>
        <begin position="194"/>
        <end position="212"/>
    </location>
</feature>
<feature type="transmembrane region" description="Helical" evidence="6">
    <location>
        <begin position="277"/>
        <end position="302"/>
    </location>
</feature>
<feature type="transmembrane region" description="Helical" evidence="6">
    <location>
        <begin position="91"/>
        <end position="109"/>
    </location>
</feature>
<name>A0A073KGW7_9BACI</name>
<organism evidence="7 8">
    <name type="scientific">Bacillus gaemokensis</name>
    <dbReference type="NCBI Taxonomy" id="574375"/>
    <lineage>
        <taxon>Bacteria</taxon>
        <taxon>Bacillati</taxon>
        <taxon>Bacillota</taxon>
        <taxon>Bacilli</taxon>
        <taxon>Bacillales</taxon>
        <taxon>Bacillaceae</taxon>
        <taxon>Bacillus</taxon>
        <taxon>Bacillus cereus group</taxon>
    </lineage>
</organism>
<feature type="transmembrane region" description="Helical" evidence="6">
    <location>
        <begin position="12"/>
        <end position="33"/>
    </location>
</feature>
<comment type="caution">
    <text evidence="7">The sequence shown here is derived from an EMBL/GenBank/DDBJ whole genome shotgun (WGS) entry which is preliminary data.</text>
</comment>
<feature type="transmembrane region" description="Helical" evidence="6">
    <location>
        <begin position="139"/>
        <end position="160"/>
    </location>
</feature>
<keyword evidence="3 6" id="KW-0812">Transmembrane</keyword>
<gene>
    <name evidence="7" type="ORF">BAGA_00120</name>
</gene>
<feature type="transmembrane region" description="Helical" evidence="6">
    <location>
        <begin position="322"/>
        <end position="344"/>
    </location>
</feature>
<evidence type="ECO:0000256" key="4">
    <source>
        <dbReference type="ARBA" id="ARBA00022989"/>
    </source>
</evidence>
<evidence type="ECO:0000256" key="2">
    <source>
        <dbReference type="ARBA" id="ARBA00022475"/>
    </source>
</evidence>
<dbReference type="GO" id="GO:0005886">
    <property type="term" value="C:plasma membrane"/>
    <property type="evidence" value="ECO:0007669"/>
    <property type="project" value="UniProtKB-SubCell"/>
</dbReference>
<dbReference type="PANTHER" id="PTHR47089:SF1">
    <property type="entry name" value="GUANOSINE ABC TRANSPORTER PERMEASE PROTEIN NUPP"/>
    <property type="match status" value="1"/>
</dbReference>
<dbReference type="RefSeq" id="WP_033672028.1">
    <property type="nucleotide sequence ID" value="NZ_JOTM01000001.1"/>
</dbReference>
<dbReference type="Proteomes" id="UP000027778">
    <property type="component" value="Unassembled WGS sequence"/>
</dbReference>
<protein>
    <submittedName>
        <fullName evidence="7">Sugar ABC transporter permease</fullName>
    </submittedName>
</protein>
<keyword evidence="2" id="KW-1003">Cell membrane</keyword>
<dbReference type="Pfam" id="PF02653">
    <property type="entry name" value="BPD_transp_2"/>
    <property type="match status" value="1"/>
</dbReference>
<evidence type="ECO:0000313" key="8">
    <source>
        <dbReference type="Proteomes" id="UP000027778"/>
    </source>
</evidence>
<dbReference type="OrthoDB" id="45037at2"/>
<keyword evidence="5 6" id="KW-0472">Membrane</keyword>
<feature type="transmembrane region" description="Helical" evidence="6">
    <location>
        <begin position="116"/>
        <end position="133"/>
    </location>
</feature>
<dbReference type="InterPro" id="IPR001851">
    <property type="entry name" value="ABC_transp_permease"/>
</dbReference>
<evidence type="ECO:0000256" key="6">
    <source>
        <dbReference type="SAM" id="Phobius"/>
    </source>
</evidence>
<evidence type="ECO:0000256" key="3">
    <source>
        <dbReference type="ARBA" id="ARBA00022692"/>
    </source>
</evidence>
<evidence type="ECO:0000313" key="7">
    <source>
        <dbReference type="EMBL" id="KEK25687.1"/>
    </source>
</evidence>
<dbReference type="eggNOG" id="COG4603">
    <property type="taxonomic scope" value="Bacteria"/>
</dbReference>
<feature type="transmembrane region" description="Helical" evidence="6">
    <location>
        <begin position="242"/>
        <end position="265"/>
    </location>
</feature>
<comment type="subcellular location">
    <subcellularLocation>
        <location evidence="1">Cell membrane</location>
        <topology evidence="1">Multi-pass membrane protein</topology>
    </subcellularLocation>
</comment>
<dbReference type="STRING" id="574375.AZF08_00285"/>
<dbReference type="PANTHER" id="PTHR47089">
    <property type="entry name" value="ABC TRANSPORTER, PERMEASE PROTEIN"/>
    <property type="match status" value="1"/>
</dbReference>
<dbReference type="GO" id="GO:0022857">
    <property type="term" value="F:transmembrane transporter activity"/>
    <property type="evidence" value="ECO:0007669"/>
    <property type="project" value="InterPro"/>
</dbReference>
<accession>A0A073KGW7</accession>
<keyword evidence="8" id="KW-1185">Reference proteome</keyword>
<feature type="transmembrane region" description="Helical" evidence="6">
    <location>
        <begin position="64"/>
        <end position="85"/>
    </location>
</feature>
<dbReference type="EMBL" id="JOTM01000001">
    <property type="protein sequence ID" value="KEK25687.1"/>
    <property type="molecule type" value="Genomic_DNA"/>
</dbReference>
<sequence>MAKKFLTERTINILVPVLSVIFGLLVGAIVMLVSGYDPIVGYGALWTGMFGSSSAIGETLRTMIPLILAGLSVAFAFRTGLFNIGVEGQLLVGWLAAVWFGYAVSLPGFLHIPLSILVAAVVGGLWGFIPGYLKGKFKVNEVIVTIMMNYIALYVTYDIIKRFLHEGNDKTYDVQSSASLASEWLSSLTDGSRLHWGIVVAIVVAIFMWFLLDRTTLGYELKSVGFNSHASQYAGMKVSRNVVLSMTIAGAFAGIGGAMEGLGTFQSMTAMSSFTGIGFDGIAVALLGGNNPFGILLAALLFGGLKSASPQMNFEADVPSELINVIIACIIFFVACSYVLRWALTRMSKEGK</sequence>
<evidence type="ECO:0000256" key="5">
    <source>
        <dbReference type="ARBA" id="ARBA00023136"/>
    </source>
</evidence>
<proteinExistence type="predicted"/>
<reference evidence="7 8" key="1">
    <citation type="submission" date="2014-06" db="EMBL/GenBank/DDBJ databases">
        <title>Draft genome sequence of Bacillus gaemokensis JCM 15801 (MCCC 1A00707).</title>
        <authorList>
            <person name="Lai Q."/>
            <person name="Liu Y."/>
            <person name="Shao Z."/>
        </authorList>
    </citation>
    <scope>NUCLEOTIDE SEQUENCE [LARGE SCALE GENOMIC DNA]</scope>
    <source>
        <strain evidence="7 8">JCM 15801</strain>
    </source>
</reference>
<evidence type="ECO:0000256" key="1">
    <source>
        <dbReference type="ARBA" id="ARBA00004651"/>
    </source>
</evidence>
<dbReference type="AlphaFoldDB" id="A0A073KGW7"/>
<dbReference type="CDD" id="cd06580">
    <property type="entry name" value="TM_PBP1_transp_TpRbsC_like"/>
    <property type="match status" value="1"/>
</dbReference>
<keyword evidence="4 6" id="KW-1133">Transmembrane helix</keyword>